<comment type="caution">
    <text evidence="1">The sequence shown here is derived from an EMBL/GenBank/DDBJ whole genome shotgun (WGS) entry which is preliminary data.</text>
</comment>
<name>A0A5N5P5T7_PANHP</name>
<protein>
    <submittedName>
        <fullName evidence="1">Uncharacterized protein</fullName>
    </submittedName>
</protein>
<dbReference type="Proteomes" id="UP000327468">
    <property type="component" value="Chromosome 6"/>
</dbReference>
<keyword evidence="2" id="KW-1185">Reference proteome</keyword>
<dbReference type="AlphaFoldDB" id="A0A5N5P5T7"/>
<organism evidence="1 2">
    <name type="scientific">Pangasianodon hypophthalmus</name>
    <name type="common">Striped catfish</name>
    <name type="synonym">Helicophagus hypophthalmus</name>
    <dbReference type="NCBI Taxonomy" id="310915"/>
    <lineage>
        <taxon>Eukaryota</taxon>
        <taxon>Metazoa</taxon>
        <taxon>Chordata</taxon>
        <taxon>Craniata</taxon>
        <taxon>Vertebrata</taxon>
        <taxon>Euteleostomi</taxon>
        <taxon>Actinopterygii</taxon>
        <taxon>Neopterygii</taxon>
        <taxon>Teleostei</taxon>
        <taxon>Ostariophysi</taxon>
        <taxon>Siluriformes</taxon>
        <taxon>Pangasiidae</taxon>
        <taxon>Pangasianodon</taxon>
    </lineage>
</organism>
<evidence type="ECO:0000313" key="2">
    <source>
        <dbReference type="Proteomes" id="UP000327468"/>
    </source>
</evidence>
<dbReference type="EMBL" id="VFJC01000007">
    <property type="protein sequence ID" value="KAB5574974.1"/>
    <property type="molecule type" value="Genomic_DNA"/>
</dbReference>
<sequence length="161" mass="18137">MWFMPAWSSGVHLRAPDRYSLKRLFKLFFSQMILTHCTIKQTIRLPGTLLEGASRNRLTLYVKSSTDTSDSLFLCGVGEAGHHQRSLVTEFIVLLSVSSKTLGQGTDTEPFLEHSLEQVIQIRIDNNSKHGTKQHKKLFRVSLSCTQFITSAKCSISHGKI</sequence>
<evidence type="ECO:0000313" key="1">
    <source>
        <dbReference type="EMBL" id="KAB5574974.1"/>
    </source>
</evidence>
<accession>A0A5N5P5T7</accession>
<gene>
    <name evidence="1" type="ORF">PHYPO_G00215280</name>
</gene>
<reference evidence="1 2" key="1">
    <citation type="submission" date="2019-06" db="EMBL/GenBank/DDBJ databases">
        <title>A chromosome-scale genome assembly of the striped catfish, Pangasianodon hypophthalmus.</title>
        <authorList>
            <person name="Wen M."/>
            <person name="Zahm M."/>
            <person name="Roques C."/>
            <person name="Cabau C."/>
            <person name="Klopp C."/>
            <person name="Donnadieu C."/>
            <person name="Jouanno E."/>
            <person name="Avarre J.-C."/>
            <person name="Campet M."/>
            <person name="Ha T.T.T."/>
            <person name="Dugue R."/>
            <person name="Lampietro C."/>
            <person name="Louis A."/>
            <person name="Herpin A."/>
            <person name="Echchiki A."/>
            <person name="Berthelot C."/>
            <person name="Parey E."/>
            <person name="Roest-Crollius H."/>
            <person name="Braasch I."/>
            <person name="Postlethwait J."/>
            <person name="Bobe J."/>
            <person name="Montfort J."/>
            <person name="Bouchez O."/>
            <person name="Begum T."/>
            <person name="Schartl M."/>
            <person name="Guiguen Y."/>
        </authorList>
    </citation>
    <scope>NUCLEOTIDE SEQUENCE [LARGE SCALE GENOMIC DNA]</scope>
    <source>
        <strain evidence="1 2">Indonesia</strain>
        <tissue evidence="1">Blood</tissue>
    </source>
</reference>
<proteinExistence type="predicted"/>